<feature type="region of interest" description="Disordered" evidence="1">
    <location>
        <begin position="52"/>
        <end position="115"/>
    </location>
</feature>
<comment type="caution">
    <text evidence="2">The sequence shown here is derived from an EMBL/GenBank/DDBJ whole genome shotgun (WGS) entry which is preliminary data.</text>
</comment>
<gene>
    <name evidence="2" type="ORF">BCR44DRAFT_391895</name>
</gene>
<dbReference type="EMBL" id="MCFL01000010">
    <property type="protein sequence ID" value="ORZ38078.1"/>
    <property type="molecule type" value="Genomic_DNA"/>
</dbReference>
<feature type="region of interest" description="Disordered" evidence="1">
    <location>
        <begin position="143"/>
        <end position="167"/>
    </location>
</feature>
<evidence type="ECO:0000313" key="2">
    <source>
        <dbReference type="EMBL" id="ORZ38078.1"/>
    </source>
</evidence>
<accession>A0A1Y2HTY9</accession>
<feature type="compositionally biased region" description="Basic residues" evidence="1">
    <location>
        <begin position="90"/>
        <end position="100"/>
    </location>
</feature>
<keyword evidence="3" id="KW-1185">Reference proteome</keyword>
<dbReference type="Proteomes" id="UP000193411">
    <property type="component" value="Unassembled WGS sequence"/>
</dbReference>
<feature type="compositionally biased region" description="Polar residues" evidence="1">
    <location>
        <begin position="158"/>
        <end position="167"/>
    </location>
</feature>
<evidence type="ECO:0000256" key="1">
    <source>
        <dbReference type="SAM" id="MobiDB-lite"/>
    </source>
</evidence>
<dbReference type="AlphaFoldDB" id="A0A1Y2HTY9"/>
<protein>
    <submittedName>
        <fullName evidence="2">Uncharacterized protein</fullName>
    </submittedName>
</protein>
<evidence type="ECO:0000313" key="3">
    <source>
        <dbReference type="Proteomes" id="UP000193411"/>
    </source>
</evidence>
<reference evidence="2 3" key="1">
    <citation type="submission" date="2016-07" db="EMBL/GenBank/DDBJ databases">
        <title>Pervasive Adenine N6-methylation of Active Genes in Fungi.</title>
        <authorList>
            <consortium name="DOE Joint Genome Institute"/>
            <person name="Mondo S.J."/>
            <person name="Dannebaum R.O."/>
            <person name="Kuo R.C."/>
            <person name="Labutti K."/>
            <person name="Haridas S."/>
            <person name="Kuo A."/>
            <person name="Salamov A."/>
            <person name="Ahrendt S.R."/>
            <person name="Lipzen A."/>
            <person name="Sullivan W."/>
            <person name="Andreopoulos W.B."/>
            <person name="Clum A."/>
            <person name="Lindquist E."/>
            <person name="Daum C."/>
            <person name="Ramamoorthy G.K."/>
            <person name="Gryganskyi A."/>
            <person name="Culley D."/>
            <person name="Magnuson J.K."/>
            <person name="James T.Y."/>
            <person name="O'Malley M.A."/>
            <person name="Stajich J.E."/>
            <person name="Spatafora J.W."/>
            <person name="Visel A."/>
            <person name="Grigoriev I.V."/>
        </authorList>
    </citation>
    <scope>NUCLEOTIDE SEQUENCE [LARGE SCALE GENOMIC DNA]</scope>
    <source>
        <strain evidence="2 3">PL171</strain>
    </source>
</reference>
<feature type="compositionally biased region" description="Basic residues" evidence="1">
    <location>
        <begin position="57"/>
        <end position="70"/>
    </location>
</feature>
<organism evidence="2 3">
    <name type="scientific">Catenaria anguillulae PL171</name>
    <dbReference type="NCBI Taxonomy" id="765915"/>
    <lineage>
        <taxon>Eukaryota</taxon>
        <taxon>Fungi</taxon>
        <taxon>Fungi incertae sedis</taxon>
        <taxon>Blastocladiomycota</taxon>
        <taxon>Blastocladiomycetes</taxon>
        <taxon>Blastocladiales</taxon>
        <taxon>Catenariaceae</taxon>
        <taxon>Catenaria</taxon>
    </lineage>
</organism>
<name>A0A1Y2HTY9_9FUNG</name>
<proteinExistence type="predicted"/>
<sequence>MCSEWGDVVNRLRELPVNKQDSAIRLPAVVASSLRCVVAEQILHMELNGGVRTPRACPRRIRSPSRHPVRPRTPLDTCPRAAPKPQTPRPRAKQHPKHSPTLKPLPAKMSNTTSKMAVRTTTGRTRIQARAPSLIRCPPSKCRTCRRPCKSDGFSGPPNRNSSGLRT</sequence>